<evidence type="ECO:0000313" key="2">
    <source>
        <dbReference type="EMBL" id="CCH72277.1"/>
    </source>
</evidence>
<dbReference type="Proteomes" id="UP000035763">
    <property type="component" value="Unassembled WGS sequence"/>
</dbReference>
<dbReference type="SUPFAM" id="SSF52096">
    <property type="entry name" value="ClpP/crotonase"/>
    <property type="match status" value="1"/>
</dbReference>
<feature type="region of interest" description="Disordered" evidence="1">
    <location>
        <begin position="1"/>
        <end position="58"/>
    </location>
</feature>
<feature type="compositionally biased region" description="Basic and acidic residues" evidence="1">
    <location>
        <begin position="28"/>
        <end position="38"/>
    </location>
</feature>
<feature type="compositionally biased region" description="Basic residues" evidence="1">
    <location>
        <begin position="16"/>
        <end position="27"/>
    </location>
</feature>
<evidence type="ECO:0000313" key="3">
    <source>
        <dbReference type="Proteomes" id="UP000035763"/>
    </source>
</evidence>
<reference evidence="2 3" key="1">
    <citation type="journal article" date="2013" name="ISME J.">
        <title>A metabolic model for members of the genus Tetrasphaera involved in enhanced biological phosphorus removal.</title>
        <authorList>
            <person name="Kristiansen R."/>
            <person name="Nguyen H.T.T."/>
            <person name="Saunders A.M."/>
            <person name="Nielsen J.L."/>
            <person name="Wimmer R."/>
            <person name="Le V.Q."/>
            <person name="McIlroy S.J."/>
            <person name="Petrovski S."/>
            <person name="Seviour R.J."/>
            <person name="Calteau A."/>
            <person name="Nielsen K.L."/>
            <person name="Nielsen P.H."/>
        </authorList>
    </citation>
    <scope>NUCLEOTIDE SEQUENCE [LARGE SCALE GENOMIC DNA]</scope>
    <source>
        <strain evidence="2 3">Ben110</strain>
    </source>
</reference>
<dbReference type="STRING" id="1193182.BN11_1500005"/>
<gene>
    <name evidence="2" type="ORF">BN11_1500005</name>
</gene>
<dbReference type="InterPro" id="IPR029045">
    <property type="entry name" value="ClpP/crotonase-like_dom_sf"/>
</dbReference>
<dbReference type="Gene3D" id="3.90.226.10">
    <property type="entry name" value="2-enoyl-CoA Hydratase, Chain A, domain 1"/>
    <property type="match status" value="1"/>
</dbReference>
<keyword evidence="3" id="KW-1185">Reference proteome</keyword>
<organism evidence="2 3">
    <name type="scientific">Nostocoides australiense Ben110</name>
    <dbReference type="NCBI Taxonomy" id="1193182"/>
    <lineage>
        <taxon>Bacteria</taxon>
        <taxon>Bacillati</taxon>
        <taxon>Actinomycetota</taxon>
        <taxon>Actinomycetes</taxon>
        <taxon>Micrococcales</taxon>
        <taxon>Intrasporangiaceae</taxon>
        <taxon>Nostocoides</taxon>
    </lineage>
</organism>
<accession>W6JTU7</accession>
<sequence>MSVESAYRPAPPSACRGRRGPRPGARRRPADRVHDGKAHPRPQIGMHPGGGHFTLRNRAAGREAASGLALFGDTITGERAAAIGMAWEALPDADVGPGPTNWRPRSPRIPLSPGASFARFVSRPLRAVCRGMRPWRSSERRMWSLRRKHGPASTSA</sequence>
<name>W6JTU7_9MICO</name>
<evidence type="ECO:0000256" key="1">
    <source>
        <dbReference type="SAM" id="MobiDB-lite"/>
    </source>
</evidence>
<protein>
    <submittedName>
        <fullName evidence="2">Uncharacterized protein</fullName>
    </submittedName>
</protein>
<dbReference type="EMBL" id="CAJA01000058">
    <property type="protein sequence ID" value="CCH72277.1"/>
    <property type="molecule type" value="Genomic_DNA"/>
</dbReference>
<proteinExistence type="predicted"/>
<dbReference type="AlphaFoldDB" id="W6JTU7"/>
<comment type="caution">
    <text evidence="2">The sequence shown here is derived from an EMBL/GenBank/DDBJ whole genome shotgun (WGS) entry which is preliminary data.</text>
</comment>